<dbReference type="GO" id="GO:0030267">
    <property type="term" value="F:glyoxylate reductase (NADPH) activity"/>
    <property type="evidence" value="ECO:0007669"/>
    <property type="project" value="TreeGrafter"/>
</dbReference>
<keyword evidence="2" id="KW-0520">NAD</keyword>
<evidence type="ECO:0000259" key="3">
    <source>
        <dbReference type="Pfam" id="PF02826"/>
    </source>
</evidence>
<dbReference type="GO" id="GO:0005829">
    <property type="term" value="C:cytosol"/>
    <property type="evidence" value="ECO:0007669"/>
    <property type="project" value="TreeGrafter"/>
</dbReference>
<dbReference type="CDD" id="cd12167">
    <property type="entry name" value="2-Hacid_dh_8"/>
    <property type="match status" value="1"/>
</dbReference>
<dbReference type="PANTHER" id="PTHR10996:SF178">
    <property type="entry name" value="2-HYDROXYACID DEHYDROGENASE YGL185C-RELATED"/>
    <property type="match status" value="1"/>
</dbReference>
<organism evidence="4 5">
    <name type="scientific">Oleiharenicola lentus</name>
    <dbReference type="NCBI Taxonomy" id="2508720"/>
    <lineage>
        <taxon>Bacteria</taxon>
        <taxon>Pseudomonadati</taxon>
        <taxon>Verrucomicrobiota</taxon>
        <taxon>Opitutia</taxon>
        <taxon>Opitutales</taxon>
        <taxon>Opitutaceae</taxon>
        <taxon>Oleiharenicola</taxon>
    </lineage>
</organism>
<evidence type="ECO:0000256" key="1">
    <source>
        <dbReference type="ARBA" id="ARBA00023002"/>
    </source>
</evidence>
<reference evidence="4 5" key="1">
    <citation type="submission" date="2019-01" db="EMBL/GenBank/DDBJ databases">
        <title>Lacunisphaera sp. strain TWA-58.</title>
        <authorList>
            <person name="Chen W.-M."/>
        </authorList>
    </citation>
    <scope>NUCLEOTIDE SEQUENCE [LARGE SCALE GENOMIC DNA]</scope>
    <source>
        <strain evidence="4 5">TWA-58</strain>
    </source>
</reference>
<evidence type="ECO:0000313" key="4">
    <source>
        <dbReference type="EMBL" id="RXK54536.1"/>
    </source>
</evidence>
<dbReference type="RefSeq" id="WP_129045900.1">
    <property type="nucleotide sequence ID" value="NZ_SDHX01000001.1"/>
</dbReference>
<dbReference type="AlphaFoldDB" id="A0A4Q1C6W4"/>
<feature type="domain" description="D-isomer specific 2-hydroxyacid dehydrogenase NAD-binding" evidence="3">
    <location>
        <begin position="120"/>
        <end position="294"/>
    </location>
</feature>
<name>A0A4Q1C6W4_9BACT</name>
<keyword evidence="1" id="KW-0560">Oxidoreductase</keyword>
<keyword evidence="5" id="KW-1185">Reference proteome</keyword>
<dbReference type="GO" id="GO:0051287">
    <property type="term" value="F:NAD binding"/>
    <property type="evidence" value="ECO:0007669"/>
    <property type="project" value="InterPro"/>
</dbReference>
<dbReference type="GO" id="GO:0016618">
    <property type="term" value="F:hydroxypyruvate reductase [NAD(P)H] activity"/>
    <property type="evidence" value="ECO:0007669"/>
    <property type="project" value="TreeGrafter"/>
</dbReference>
<dbReference type="InterPro" id="IPR050223">
    <property type="entry name" value="D-isomer_2-hydroxyacid_DH"/>
</dbReference>
<gene>
    <name evidence="4" type="ORF">ESB00_01145</name>
</gene>
<dbReference type="EMBL" id="SDHX01000001">
    <property type="protein sequence ID" value="RXK54536.1"/>
    <property type="molecule type" value="Genomic_DNA"/>
</dbReference>
<dbReference type="InterPro" id="IPR029753">
    <property type="entry name" value="D-isomer_DH_CS"/>
</dbReference>
<sequence>MNRRPAVFAAVTDAELLEFLPEPLLGEVRALAGSFTACDPTAGSVEDFHAALAAANPEVLVGGWKTPALPATLPPNLRYVCYLCGSVRRLVTRPQLEAGLTVTNWGGSISRIVAEWALFHILSCLRRATYWTIAMHHEGAWKNGGSETASLFGRRVGLHGFGQIARELVQLLRPFGTPIMAFAPDVTPGTAPGLGLACAGSLEELFAENDIIVELAPLNDSTRGIVREEHLRLVRPGGVFVNVGRGAVVDEAALLRVAQEGRIQIGLDVYTVEPLPADSPFRGLRNVTLTPHIAGPTTDRRRDAGAFALANLRAYCTGRPLQAVVTPEVYDTAT</sequence>
<dbReference type="InterPro" id="IPR006140">
    <property type="entry name" value="D-isomer_DH_NAD-bd"/>
</dbReference>
<dbReference type="PROSITE" id="PS00671">
    <property type="entry name" value="D_2_HYDROXYACID_DH_3"/>
    <property type="match status" value="1"/>
</dbReference>
<dbReference type="Proteomes" id="UP000290218">
    <property type="component" value="Unassembled WGS sequence"/>
</dbReference>
<evidence type="ECO:0000256" key="2">
    <source>
        <dbReference type="ARBA" id="ARBA00023027"/>
    </source>
</evidence>
<accession>A0A4Q1C6W4</accession>
<dbReference type="Gene3D" id="3.40.50.720">
    <property type="entry name" value="NAD(P)-binding Rossmann-like Domain"/>
    <property type="match status" value="2"/>
</dbReference>
<dbReference type="OrthoDB" id="189925at2"/>
<evidence type="ECO:0000313" key="5">
    <source>
        <dbReference type="Proteomes" id="UP000290218"/>
    </source>
</evidence>
<comment type="caution">
    <text evidence="4">The sequence shown here is derived from an EMBL/GenBank/DDBJ whole genome shotgun (WGS) entry which is preliminary data.</text>
</comment>
<proteinExistence type="predicted"/>
<dbReference type="PANTHER" id="PTHR10996">
    <property type="entry name" value="2-HYDROXYACID DEHYDROGENASE-RELATED"/>
    <property type="match status" value="1"/>
</dbReference>
<dbReference type="Pfam" id="PF02826">
    <property type="entry name" value="2-Hacid_dh_C"/>
    <property type="match status" value="1"/>
</dbReference>
<dbReference type="SUPFAM" id="SSF51735">
    <property type="entry name" value="NAD(P)-binding Rossmann-fold domains"/>
    <property type="match status" value="1"/>
</dbReference>
<dbReference type="InterPro" id="IPR036291">
    <property type="entry name" value="NAD(P)-bd_dom_sf"/>
</dbReference>
<protein>
    <submittedName>
        <fullName evidence="4">Hydroxyacid dehydrogenase</fullName>
    </submittedName>
</protein>